<name>A0A9Q9P665_9MICO</name>
<protein>
    <submittedName>
        <fullName evidence="1">Uncharacterized protein</fullName>
    </submittedName>
</protein>
<dbReference type="EMBL" id="CP106879">
    <property type="protein sequence ID" value="UYC79331.1"/>
    <property type="molecule type" value="Genomic_DNA"/>
</dbReference>
<accession>A0A9Q9P665</accession>
<evidence type="ECO:0000313" key="2">
    <source>
        <dbReference type="Proteomes" id="UP001062223"/>
    </source>
</evidence>
<dbReference type="RefSeq" id="WP_209134835.1">
    <property type="nucleotide sequence ID" value="NZ_CP106879.1"/>
</dbReference>
<proteinExistence type="predicted"/>
<organism evidence="1 2">
    <name type="scientific">Curtobacterium poinsettiae</name>
    <dbReference type="NCBI Taxonomy" id="159612"/>
    <lineage>
        <taxon>Bacteria</taxon>
        <taxon>Bacillati</taxon>
        <taxon>Actinomycetota</taxon>
        <taxon>Actinomycetes</taxon>
        <taxon>Micrococcales</taxon>
        <taxon>Microbacteriaceae</taxon>
        <taxon>Curtobacterium</taxon>
    </lineage>
</organism>
<dbReference type="AlphaFoldDB" id="A0A9Q9P665"/>
<dbReference type="Proteomes" id="UP001062223">
    <property type="component" value="Chromosome"/>
</dbReference>
<evidence type="ECO:0000313" key="1">
    <source>
        <dbReference type="EMBL" id="UYC79331.1"/>
    </source>
</evidence>
<reference evidence="1" key="1">
    <citation type="submission" date="2022-09" db="EMBL/GenBank/DDBJ databases">
        <title>Taxonomy of Curtobacterium flaccumfaciens.</title>
        <authorList>
            <person name="Osdaghi E."/>
            <person name="Taghavi S.M."/>
            <person name="Hamidizade M."/>
            <person name="Abachi H."/>
            <person name="Fazliarab A."/>
            <person name="Baeyen S."/>
            <person name="Portier P."/>
            <person name="Van Vaerenbergh J."/>
            <person name="Jacques M.-A."/>
        </authorList>
    </citation>
    <scope>NUCLEOTIDE SEQUENCE</scope>
    <source>
        <strain evidence="1">AGQB46</strain>
    </source>
</reference>
<dbReference type="KEGG" id="cpoi:OE229_09200"/>
<gene>
    <name evidence="1" type="ORF">OE229_09200</name>
</gene>
<sequence>MADLQVSWSTLEAVHGALEKATETFSGDALPAEGGAFGADDVAQAFATFRTAQQRSAEWLADTSRTLGQYAKDTKSLFADADDDLAGKAGGE</sequence>